<proteinExistence type="predicted"/>
<evidence type="ECO:0000313" key="3">
    <source>
        <dbReference type="Proteomes" id="UP001157974"/>
    </source>
</evidence>
<gene>
    <name evidence="2" type="ORF">NDN08_004238</name>
</gene>
<accession>A0AAV8UKT7</accession>
<keyword evidence="3" id="KW-1185">Reference proteome</keyword>
<keyword evidence="1" id="KW-0732">Signal</keyword>
<feature type="signal peptide" evidence="1">
    <location>
        <begin position="1"/>
        <end position="22"/>
    </location>
</feature>
<dbReference type="AlphaFoldDB" id="A0AAV8UKT7"/>
<evidence type="ECO:0000256" key="1">
    <source>
        <dbReference type="SAM" id="SignalP"/>
    </source>
</evidence>
<organism evidence="2 3">
    <name type="scientific">Rhodosorus marinus</name>
    <dbReference type="NCBI Taxonomy" id="101924"/>
    <lineage>
        <taxon>Eukaryota</taxon>
        <taxon>Rhodophyta</taxon>
        <taxon>Stylonematophyceae</taxon>
        <taxon>Stylonematales</taxon>
        <taxon>Stylonemataceae</taxon>
        <taxon>Rhodosorus</taxon>
    </lineage>
</organism>
<protein>
    <submittedName>
        <fullName evidence="2">Uncharacterized protein</fullName>
    </submittedName>
</protein>
<comment type="caution">
    <text evidence="2">The sequence shown here is derived from an EMBL/GenBank/DDBJ whole genome shotgun (WGS) entry which is preliminary data.</text>
</comment>
<reference evidence="2 3" key="1">
    <citation type="journal article" date="2023" name="Nat. Commun.">
        <title>Origin of minicircular mitochondrial genomes in red algae.</title>
        <authorList>
            <person name="Lee Y."/>
            <person name="Cho C.H."/>
            <person name="Lee Y.M."/>
            <person name="Park S.I."/>
            <person name="Yang J.H."/>
            <person name="West J.A."/>
            <person name="Bhattacharya D."/>
            <person name="Yoon H.S."/>
        </authorList>
    </citation>
    <scope>NUCLEOTIDE SEQUENCE [LARGE SCALE GENOMIC DNA]</scope>
    <source>
        <strain evidence="2 3">CCMP1338</strain>
        <tissue evidence="2">Whole cell</tissue>
    </source>
</reference>
<evidence type="ECO:0000313" key="2">
    <source>
        <dbReference type="EMBL" id="KAJ8903126.1"/>
    </source>
</evidence>
<dbReference type="EMBL" id="JAMWBK010000007">
    <property type="protein sequence ID" value="KAJ8903126.1"/>
    <property type="molecule type" value="Genomic_DNA"/>
</dbReference>
<name>A0AAV8UKT7_9RHOD</name>
<dbReference type="Proteomes" id="UP001157974">
    <property type="component" value="Unassembled WGS sequence"/>
</dbReference>
<sequence length="891" mass="95736">MTWKRVLLWSVLVLWLSIISDAVPCSQPKSSVLPEHLNTVSRQAECDGVGPLPDSVQLENIPGFDSNCVKLGDILTLPATISEYALSASGDQDSSAMEIVNDIIAPVQVAIEVALQSLTNRANNNICFGNFAGGDLKAEADIDQDPMMYNKCKELPVMSSVEWSVFAFAITTPFPGCVTEKSSTAAFCAAVSICPDTGIPSATLAINGAALECLGQDMSVFSGGITAGLSKVASYGLDFVTFGFSLSNSLVTKVYLYTGQDDRDYKLIDYEVHGVYQDTVKLKLKLEKWNLPKVLDLSGSQKRIVSVKGLENVEFEDTVKAFEPGTDSDGWDTDMLDLLESITDVTLQAALSIQLKMKFKFSAIPGLGKILPDSNSMTLGDVDMFFTTGTVTPPGDDYKDMVLKPGVYAFAGSNAVASVLVGILEYALQFVGSILDLFDWLPFKIDASDLIPNFDVGASDSFAFGFTANTDCTAIMLNVPLIFDFLGYVTLECKTDYSSFRCSVTTEFNSKFFEAIGEAIEEGVLWIINETDEFFNNIGNTIGAAFEDAVEGAVSAFSEDNLKATAKLISKGALSIANDIKDELEGWGKWCETAFDDFGDAVADLAAGAVNDICSVGKSLVDEAEEALNDLSDALEDAAEYVGNLFSCSQGSIIQAIAGCSDCCEGMEAAVKVLEEVGNDIEDAIVDIMDGLTSVMDDFANGGFDESQSYEKTTIDEKDTYGCNKVKVEKVTKEYFWFVEVSESRKTVAIISDEDCVTAALEQAKIVVEKYNSTAIAQDAFQTISDENKDAVFGASITADDLLEFADLSCSSELERDQVESGTQIMPVTVTCSANSIGSDGSFTGDVVTISQTGNVDMSNATSRGEAVSQLWDDVKAQLAEEITPTVARTR</sequence>
<feature type="chain" id="PRO_5043787641" evidence="1">
    <location>
        <begin position="23"/>
        <end position="891"/>
    </location>
</feature>